<dbReference type="AlphaFoldDB" id="A0A9D3XCK3"/>
<comment type="caution">
    <text evidence="1">The sequence shown here is derived from an EMBL/GenBank/DDBJ whole genome shotgun (WGS) entry which is preliminary data.</text>
</comment>
<dbReference type="Proteomes" id="UP000827986">
    <property type="component" value="Unassembled WGS sequence"/>
</dbReference>
<accession>A0A9D3XCK3</accession>
<evidence type="ECO:0000313" key="1">
    <source>
        <dbReference type="EMBL" id="KAH1177487.1"/>
    </source>
</evidence>
<organism evidence="1 2">
    <name type="scientific">Mauremys mutica</name>
    <name type="common">yellowpond turtle</name>
    <dbReference type="NCBI Taxonomy" id="74926"/>
    <lineage>
        <taxon>Eukaryota</taxon>
        <taxon>Metazoa</taxon>
        <taxon>Chordata</taxon>
        <taxon>Craniata</taxon>
        <taxon>Vertebrata</taxon>
        <taxon>Euteleostomi</taxon>
        <taxon>Archelosauria</taxon>
        <taxon>Testudinata</taxon>
        <taxon>Testudines</taxon>
        <taxon>Cryptodira</taxon>
        <taxon>Durocryptodira</taxon>
        <taxon>Testudinoidea</taxon>
        <taxon>Geoemydidae</taxon>
        <taxon>Geoemydinae</taxon>
        <taxon>Mauremys</taxon>
    </lineage>
</organism>
<evidence type="ECO:0000313" key="2">
    <source>
        <dbReference type="Proteomes" id="UP000827986"/>
    </source>
</evidence>
<gene>
    <name evidence="1" type="ORF">KIL84_011189</name>
</gene>
<keyword evidence="2" id="KW-1185">Reference proteome</keyword>
<reference evidence="1" key="1">
    <citation type="submission" date="2021-09" db="EMBL/GenBank/DDBJ databases">
        <title>The genome of Mauremys mutica provides insights into the evolution of semi-aquatic lifestyle.</title>
        <authorList>
            <person name="Gong S."/>
            <person name="Gao Y."/>
        </authorList>
    </citation>
    <scope>NUCLEOTIDE SEQUENCE</scope>
    <source>
        <strain evidence="1">MM-2020</strain>
        <tissue evidence="1">Muscle</tissue>
    </source>
</reference>
<proteinExistence type="predicted"/>
<sequence length="115" mass="13359">MFKMQSTICHILRNIDMVNNMVNKTCEVAEFLLQVIQEGSRNLCNGKCYNFIVSSRKSQTLKRQWEKHISVIIFSPIASENTDTERSISSLLLVHPQSFRQITDLLQTMNYFLSN</sequence>
<protein>
    <submittedName>
        <fullName evidence="1">Uncharacterized protein</fullName>
    </submittedName>
</protein>
<dbReference type="EMBL" id="JAHDVG010000474">
    <property type="protein sequence ID" value="KAH1177487.1"/>
    <property type="molecule type" value="Genomic_DNA"/>
</dbReference>
<name>A0A9D3XCK3_9SAUR</name>